<dbReference type="EMBL" id="LWCA01001427">
    <property type="protein sequence ID" value="OAF65143.1"/>
    <property type="molecule type" value="Genomic_DNA"/>
</dbReference>
<dbReference type="GO" id="GO:0000978">
    <property type="term" value="F:RNA polymerase II cis-regulatory region sequence-specific DNA binding"/>
    <property type="evidence" value="ECO:0007669"/>
    <property type="project" value="InterPro"/>
</dbReference>
<dbReference type="InterPro" id="IPR032198">
    <property type="entry name" value="E2F_CC-MB"/>
</dbReference>
<dbReference type="FunFam" id="1.10.10.10:FF:000008">
    <property type="entry name" value="E2F transcription factor 1"/>
    <property type="match status" value="1"/>
</dbReference>
<dbReference type="InterPro" id="IPR036388">
    <property type="entry name" value="WH-like_DNA-bd_sf"/>
</dbReference>
<comment type="similarity">
    <text evidence="1 5">Belongs to the E2F/DP family.</text>
</comment>
<dbReference type="AlphaFoldDB" id="A0A177AUT1"/>
<evidence type="ECO:0000313" key="9">
    <source>
        <dbReference type="Proteomes" id="UP000078046"/>
    </source>
</evidence>
<keyword evidence="4 5" id="KW-0804">Transcription</keyword>
<dbReference type="Pfam" id="PF16421">
    <property type="entry name" value="E2F_CC-MB"/>
    <property type="match status" value="1"/>
</dbReference>
<dbReference type="SMART" id="SM01372">
    <property type="entry name" value="E2F_TDP"/>
    <property type="match status" value="1"/>
</dbReference>
<keyword evidence="6" id="KW-0175">Coiled coil</keyword>
<dbReference type="SUPFAM" id="SSF144074">
    <property type="entry name" value="E2F-DP heterodimerization region"/>
    <property type="match status" value="1"/>
</dbReference>
<evidence type="ECO:0000256" key="4">
    <source>
        <dbReference type="ARBA" id="ARBA00023163"/>
    </source>
</evidence>
<organism evidence="8 9">
    <name type="scientific">Intoshia linei</name>
    <dbReference type="NCBI Taxonomy" id="1819745"/>
    <lineage>
        <taxon>Eukaryota</taxon>
        <taxon>Metazoa</taxon>
        <taxon>Spiralia</taxon>
        <taxon>Lophotrochozoa</taxon>
        <taxon>Mesozoa</taxon>
        <taxon>Orthonectida</taxon>
        <taxon>Rhopaluridae</taxon>
        <taxon>Intoshia</taxon>
    </lineage>
</organism>
<evidence type="ECO:0000256" key="3">
    <source>
        <dbReference type="ARBA" id="ARBA00023125"/>
    </source>
</evidence>
<sequence length="254" mass="29723">MNQENEGNILPVDLSVSKRTEKSLGLLTIKFVQLLKNSKDGMVDLKVAVNVLQVRQKRRIYDITNVLEGIGLIEKCSKSIIRWKGRTTNYENEVDNKISHVNRTTKLRKDIQNLEETELYLEKLENDVSQSLRNVYEEESNKRLSYITYNELNKLYYDKTVLTIKTCSNSHLKCKYKEPCSDEKSNWRLNLYSSNKTPIDVNLLKNTQNEPSTLNVRYDYKSSESILLTPALREDDYLFNLNPEIEGIYEMYDI</sequence>
<feature type="coiled-coil region" evidence="6">
    <location>
        <begin position="107"/>
        <end position="141"/>
    </location>
</feature>
<accession>A0A177AUT1</accession>
<dbReference type="PANTHER" id="PTHR12081">
    <property type="entry name" value="TRANSCRIPTION FACTOR E2F"/>
    <property type="match status" value="1"/>
</dbReference>
<evidence type="ECO:0000256" key="1">
    <source>
        <dbReference type="ARBA" id="ARBA00010940"/>
    </source>
</evidence>
<dbReference type="GO" id="GO:0090575">
    <property type="term" value="C:RNA polymerase II transcription regulator complex"/>
    <property type="evidence" value="ECO:0007669"/>
    <property type="project" value="TreeGrafter"/>
</dbReference>
<comment type="subcellular location">
    <subcellularLocation>
        <location evidence="5">Nucleus</location>
    </subcellularLocation>
</comment>
<dbReference type="PANTHER" id="PTHR12081:SF18">
    <property type="entry name" value="TRANSCRIPTION FACTOR E2F2-RELATED"/>
    <property type="match status" value="1"/>
</dbReference>
<keyword evidence="9" id="KW-1185">Reference proteome</keyword>
<dbReference type="Pfam" id="PF02319">
    <property type="entry name" value="WHD_E2F_TDP"/>
    <property type="match status" value="1"/>
</dbReference>
<evidence type="ECO:0000313" key="8">
    <source>
        <dbReference type="EMBL" id="OAF65143.1"/>
    </source>
</evidence>
<reference evidence="8 9" key="1">
    <citation type="submission" date="2016-04" db="EMBL/GenBank/DDBJ databases">
        <title>The genome of Intoshia linei affirms orthonectids as highly simplified spiralians.</title>
        <authorList>
            <person name="Mikhailov K.V."/>
            <person name="Slusarev G.S."/>
            <person name="Nikitin M.A."/>
            <person name="Logacheva M.D."/>
            <person name="Penin A."/>
            <person name="Aleoshin V."/>
            <person name="Panchin Y.V."/>
        </authorList>
    </citation>
    <scope>NUCLEOTIDE SEQUENCE [LARGE SCALE GENOMIC DNA]</scope>
    <source>
        <strain evidence="8">Intl2013</strain>
        <tissue evidence="8">Whole animal</tissue>
    </source>
</reference>
<dbReference type="Gene3D" id="6.10.250.540">
    <property type="match status" value="1"/>
</dbReference>
<gene>
    <name evidence="8" type="ORF">A3Q56_07147</name>
</gene>
<evidence type="ECO:0000256" key="5">
    <source>
        <dbReference type="RuleBase" id="RU003796"/>
    </source>
</evidence>
<evidence type="ECO:0000256" key="2">
    <source>
        <dbReference type="ARBA" id="ARBA00023015"/>
    </source>
</evidence>
<evidence type="ECO:0000256" key="6">
    <source>
        <dbReference type="SAM" id="Coils"/>
    </source>
</evidence>
<feature type="domain" description="E2F/DP family winged-helix DNA-binding" evidence="7">
    <location>
        <begin position="19"/>
        <end position="85"/>
    </location>
</feature>
<dbReference type="InterPro" id="IPR003316">
    <property type="entry name" value="E2F_WHTH_DNA-bd_dom"/>
</dbReference>
<dbReference type="InterPro" id="IPR015633">
    <property type="entry name" value="E2F"/>
</dbReference>
<dbReference type="InterPro" id="IPR037241">
    <property type="entry name" value="E2F-DP_heterodim"/>
</dbReference>
<proteinExistence type="inferred from homology"/>
<dbReference type="GO" id="GO:0000981">
    <property type="term" value="F:DNA-binding transcription factor activity, RNA polymerase II-specific"/>
    <property type="evidence" value="ECO:0007669"/>
    <property type="project" value="TreeGrafter"/>
</dbReference>
<dbReference type="SUPFAM" id="SSF46785">
    <property type="entry name" value="Winged helix' DNA-binding domain"/>
    <property type="match status" value="1"/>
</dbReference>
<dbReference type="Proteomes" id="UP000078046">
    <property type="component" value="Unassembled WGS sequence"/>
</dbReference>
<comment type="caution">
    <text evidence="8">The sequence shown here is derived from an EMBL/GenBank/DDBJ whole genome shotgun (WGS) entry which is preliminary data.</text>
</comment>
<keyword evidence="3 5" id="KW-0238">DNA-binding</keyword>
<evidence type="ECO:0000259" key="7">
    <source>
        <dbReference type="SMART" id="SM01372"/>
    </source>
</evidence>
<dbReference type="InterPro" id="IPR036390">
    <property type="entry name" value="WH_DNA-bd_sf"/>
</dbReference>
<dbReference type="Gene3D" id="1.10.10.10">
    <property type="entry name" value="Winged helix-like DNA-binding domain superfamily/Winged helix DNA-binding domain"/>
    <property type="match status" value="1"/>
</dbReference>
<keyword evidence="5" id="KW-0539">Nucleus</keyword>
<dbReference type="OrthoDB" id="1743261at2759"/>
<name>A0A177AUT1_9BILA</name>
<keyword evidence="2 5" id="KW-0805">Transcription regulation</keyword>
<protein>
    <recommendedName>
        <fullName evidence="7">E2F/DP family winged-helix DNA-binding domain-containing protein</fullName>
    </recommendedName>
</protein>
<dbReference type="GO" id="GO:0046983">
    <property type="term" value="F:protein dimerization activity"/>
    <property type="evidence" value="ECO:0007669"/>
    <property type="project" value="InterPro"/>
</dbReference>